<gene>
    <name evidence="1" type="ORF">PENCOP_c008G05616</name>
</gene>
<sequence>MVASGLALSVFGSVFDPKSYAKKDVTVADVVIIGGGCSGTYAAINLLKLGQSVVIVERKEHLGGHTNTYTDKATGLTVDFGVQTFLNSSITRDYFAHFNISLVNYTRPNITTSLANFNTGRHVHVKPSQNLTGWAVQLARYPWLDSTWKIPQPVAPDLLLPLEEFLVKYNISDAAFNLYFSSQGVSNPLQQPTVDVMKMVDPVYLSELTGASLVTAHSDNSELYAKALAELGPNIFFSSTVTATARSENGQGVSLVVKAPTGSKLVKASKLLITVPPTLKNMMPFNLSPQEHRIFSKWTYMGYYTLVLNNTGLPKGYQWINANDSPATYHIPQQPGASQITSTRIPGVFYVWYRSPSHMTRMAVEKAAIRAVQNLQMAHNLTITSPTIIKFESHTPFKLSVSVEAIRDGFYRDLYALQGNRNTWYTGAALISHNGGVIWKFTKALLPRIVAA</sequence>
<keyword evidence="2" id="KW-1185">Reference proteome</keyword>
<reference evidence="2" key="1">
    <citation type="journal article" date="2017" name="Nat. Microbiol.">
        <title>Global analysis of biosynthetic gene clusters reveals vast potential of secondary metabolite production in Penicillium species.</title>
        <authorList>
            <person name="Nielsen J.C."/>
            <person name="Grijseels S."/>
            <person name="Prigent S."/>
            <person name="Ji B."/>
            <person name="Dainat J."/>
            <person name="Nielsen K.F."/>
            <person name="Frisvad J.C."/>
            <person name="Workman M."/>
            <person name="Nielsen J."/>
        </authorList>
    </citation>
    <scope>NUCLEOTIDE SEQUENCE [LARGE SCALE GENOMIC DNA]</scope>
    <source>
        <strain evidence="2">IBT 31321</strain>
    </source>
</reference>
<dbReference type="EMBL" id="MDDG01000008">
    <property type="protein sequence ID" value="OQE38323.1"/>
    <property type="molecule type" value="Genomic_DNA"/>
</dbReference>
<dbReference type="AlphaFoldDB" id="A0A1V6UJV6"/>
<proteinExistence type="predicted"/>
<dbReference type="Gene3D" id="3.50.50.60">
    <property type="entry name" value="FAD/NAD(P)-binding domain"/>
    <property type="match status" value="1"/>
</dbReference>
<evidence type="ECO:0008006" key="3">
    <source>
        <dbReference type="Google" id="ProtNLM"/>
    </source>
</evidence>
<accession>A0A1V6UJV6</accession>
<dbReference type="Proteomes" id="UP000191500">
    <property type="component" value="Unassembled WGS sequence"/>
</dbReference>
<evidence type="ECO:0000313" key="1">
    <source>
        <dbReference type="EMBL" id="OQE38323.1"/>
    </source>
</evidence>
<dbReference type="PANTHER" id="PTHR43734:SF4">
    <property type="entry name" value="AMINE OXIDASE DOMAIN-CONTAINING PROTEIN"/>
    <property type="match status" value="1"/>
</dbReference>
<name>A0A1V6UJV6_9EURO</name>
<dbReference type="Gene3D" id="3.30.70.1990">
    <property type="match status" value="1"/>
</dbReference>
<dbReference type="Pfam" id="PF13450">
    <property type="entry name" value="NAD_binding_8"/>
    <property type="match status" value="1"/>
</dbReference>
<evidence type="ECO:0000313" key="2">
    <source>
        <dbReference type="Proteomes" id="UP000191500"/>
    </source>
</evidence>
<dbReference type="SUPFAM" id="SSF51905">
    <property type="entry name" value="FAD/NAD(P)-binding domain"/>
    <property type="match status" value="1"/>
</dbReference>
<dbReference type="Gene3D" id="1.10.405.20">
    <property type="match status" value="1"/>
</dbReference>
<organism evidence="1 2">
    <name type="scientific">Penicillium coprophilum</name>
    <dbReference type="NCBI Taxonomy" id="36646"/>
    <lineage>
        <taxon>Eukaryota</taxon>
        <taxon>Fungi</taxon>
        <taxon>Dikarya</taxon>
        <taxon>Ascomycota</taxon>
        <taxon>Pezizomycotina</taxon>
        <taxon>Eurotiomycetes</taxon>
        <taxon>Eurotiomycetidae</taxon>
        <taxon>Eurotiales</taxon>
        <taxon>Aspergillaceae</taxon>
        <taxon>Penicillium</taxon>
    </lineage>
</organism>
<protein>
    <recommendedName>
        <fullName evidence="3">Amine oxidase domain-containing protein</fullName>
    </recommendedName>
</protein>
<comment type="caution">
    <text evidence="1">The sequence shown here is derived from an EMBL/GenBank/DDBJ whole genome shotgun (WGS) entry which is preliminary data.</text>
</comment>
<dbReference type="PANTHER" id="PTHR43734">
    <property type="entry name" value="PHYTOENE DESATURASE"/>
    <property type="match status" value="1"/>
</dbReference>
<dbReference type="STRING" id="36646.A0A1V6UJV6"/>
<dbReference type="InterPro" id="IPR036188">
    <property type="entry name" value="FAD/NAD-bd_sf"/>
</dbReference>